<dbReference type="EMBL" id="ML119681">
    <property type="protein sequence ID" value="RPA81291.1"/>
    <property type="molecule type" value="Genomic_DNA"/>
</dbReference>
<name>A0A3N4IAR6_ASCIM</name>
<evidence type="ECO:0000256" key="1">
    <source>
        <dbReference type="SAM" id="MobiDB-lite"/>
    </source>
</evidence>
<feature type="compositionally biased region" description="Polar residues" evidence="1">
    <location>
        <begin position="223"/>
        <end position="237"/>
    </location>
</feature>
<keyword evidence="3" id="KW-1185">Reference proteome</keyword>
<dbReference type="AlphaFoldDB" id="A0A3N4IAR6"/>
<accession>A0A3N4IAR6</accession>
<organism evidence="2 3">
    <name type="scientific">Ascobolus immersus RN42</name>
    <dbReference type="NCBI Taxonomy" id="1160509"/>
    <lineage>
        <taxon>Eukaryota</taxon>
        <taxon>Fungi</taxon>
        <taxon>Dikarya</taxon>
        <taxon>Ascomycota</taxon>
        <taxon>Pezizomycotina</taxon>
        <taxon>Pezizomycetes</taxon>
        <taxon>Pezizales</taxon>
        <taxon>Ascobolaceae</taxon>
        <taxon>Ascobolus</taxon>
    </lineage>
</organism>
<evidence type="ECO:0000313" key="3">
    <source>
        <dbReference type="Proteomes" id="UP000275078"/>
    </source>
</evidence>
<feature type="compositionally biased region" description="Basic and acidic residues" evidence="1">
    <location>
        <begin position="188"/>
        <end position="211"/>
    </location>
</feature>
<feature type="region of interest" description="Disordered" evidence="1">
    <location>
        <begin position="258"/>
        <end position="278"/>
    </location>
</feature>
<reference evidence="2 3" key="1">
    <citation type="journal article" date="2018" name="Nat. Ecol. Evol.">
        <title>Pezizomycetes genomes reveal the molecular basis of ectomycorrhizal truffle lifestyle.</title>
        <authorList>
            <person name="Murat C."/>
            <person name="Payen T."/>
            <person name="Noel B."/>
            <person name="Kuo A."/>
            <person name="Morin E."/>
            <person name="Chen J."/>
            <person name="Kohler A."/>
            <person name="Krizsan K."/>
            <person name="Balestrini R."/>
            <person name="Da Silva C."/>
            <person name="Montanini B."/>
            <person name="Hainaut M."/>
            <person name="Levati E."/>
            <person name="Barry K.W."/>
            <person name="Belfiori B."/>
            <person name="Cichocki N."/>
            <person name="Clum A."/>
            <person name="Dockter R.B."/>
            <person name="Fauchery L."/>
            <person name="Guy J."/>
            <person name="Iotti M."/>
            <person name="Le Tacon F."/>
            <person name="Lindquist E.A."/>
            <person name="Lipzen A."/>
            <person name="Malagnac F."/>
            <person name="Mello A."/>
            <person name="Molinier V."/>
            <person name="Miyauchi S."/>
            <person name="Poulain J."/>
            <person name="Riccioni C."/>
            <person name="Rubini A."/>
            <person name="Sitrit Y."/>
            <person name="Splivallo R."/>
            <person name="Traeger S."/>
            <person name="Wang M."/>
            <person name="Zifcakova L."/>
            <person name="Wipf D."/>
            <person name="Zambonelli A."/>
            <person name="Paolocci F."/>
            <person name="Nowrousian M."/>
            <person name="Ottonello S."/>
            <person name="Baldrian P."/>
            <person name="Spatafora J.W."/>
            <person name="Henrissat B."/>
            <person name="Nagy L.G."/>
            <person name="Aury J.M."/>
            <person name="Wincker P."/>
            <person name="Grigoriev I.V."/>
            <person name="Bonfante P."/>
            <person name="Martin F.M."/>
        </authorList>
    </citation>
    <scope>NUCLEOTIDE SEQUENCE [LARGE SCALE GENOMIC DNA]</scope>
    <source>
        <strain evidence="2 3">RN42</strain>
    </source>
</reference>
<feature type="region of interest" description="Disordered" evidence="1">
    <location>
        <begin position="157"/>
        <end position="242"/>
    </location>
</feature>
<sequence length="367" mass="40658">MRQKFATPHRGTSTPANLPVFYVVSVDSFCGNDPQPNSSMNCELYSNLEQANASARQCALFGSKKRNFIPSPDQIANGEASTTKTGSDSGNHWFDRDCEITSTETSFDDDGCLQFTAVFKGDRQLGWKQRRVVSYVQKMHLSDTAKPITDIIAANRSRYMPSSMPPVHPKRKVSPLDLSSLPQNPQKRIREDFSRSPHPERHVFCPVKQEDTPQPQAHPGATANESASVSSQQINGHTSCPVSSTVSSVSLLPAADFNLPALPSNPDTKQDVTSQSSDRCMQVQKAENPELQVEKNYDSLKGCFVDSFNTLVGRIEAQRRSLAVKESRLLEAEKAFEGRRKELEGQIVEWKGKYEGLVRILQGALPV</sequence>
<protein>
    <submittedName>
        <fullName evidence="2">Uncharacterized protein</fullName>
    </submittedName>
</protein>
<proteinExistence type="predicted"/>
<evidence type="ECO:0000313" key="2">
    <source>
        <dbReference type="EMBL" id="RPA81291.1"/>
    </source>
</evidence>
<dbReference type="Proteomes" id="UP000275078">
    <property type="component" value="Unassembled WGS sequence"/>
</dbReference>
<feature type="compositionally biased region" description="Polar residues" evidence="1">
    <location>
        <begin position="265"/>
        <end position="278"/>
    </location>
</feature>
<gene>
    <name evidence="2" type="ORF">BJ508DRAFT_414931</name>
</gene>